<dbReference type="EC" id="2.3.1.203" evidence="4"/>
<feature type="binding site" evidence="2">
    <location>
        <position position="162"/>
    </location>
    <ligand>
        <name>acetyl-CoA</name>
        <dbReference type="ChEBI" id="CHEBI:57288"/>
    </ligand>
</feature>
<proteinExistence type="predicted"/>
<dbReference type="GO" id="GO:0016746">
    <property type="term" value="F:acyltransferase activity"/>
    <property type="evidence" value="ECO:0007669"/>
    <property type="project" value="UniProtKB-KW"/>
</dbReference>
<evidence type="ECO:0000256" key="1">
    <source>
        <dbReference type="PIRSR" id="PIRSR620019-1"/>
    </source>
</evidence>
<feature type="binding site" evidence="2">
    <location>
        <begin position="33"/>
        <end position="34"/>
    </location>
    <ligand>
        <name>substrate</name>
    </ligand>
</feature>
<dbReference type="InterPro" id="IPR020019">
    <property type="entry name" value="AcTrfase_PglD-like"/>
</dbReference>
<dbReference type="PANTHER" id="PTHR43300">
    <property type="entry name" value="ACETYLTRANSFERASE"/>
    <property type="match status" value="1"/>
</dbReference>
<sequence length="203" mass="21728">MRDKIIIIGASGHGKVVADIARLNGYKEIIFLDDDESKNRNSIYDIVGTSKDIEDYKDEYDCIIAVGDNTVREKIYHTLKGIKLAVLIHPAAVVDKTAVIGEGTVIMANAVVNADVVIKKCCIINTAATVDHDSIIENFVHVSPGVHIAGTVHVGDRTWIGIGGLVVNNLTICNDCIIGSGSTVVRDIKTSGTYAGCPARKVK</sequence>
<reference evidence="4 5" key="1">
    <citation type="journal article" date="2020" name="Microbiome">
        <title>Single-cell genomics of uncultured bacteria reveals dietary fiber responders in the mouse gut microbiota.</title>
        <authorList>
            <person name="Chijiiwa R."/>
            <person name="Hosokawa M."/>
            <person name="Kogawa M."/>
            <person name="Nishikawa Y."/>
            <person name="Ide K."/>
            <person name="Sakanashi C."/>
            <person name="Takahashi K."/>
            <person name="Takeyama H."/>
        </authorList>
    </citation>
    <scope>NUCLEOTIDE SEQUENCE [LARGE SCALE GENOMIC DNA]</scope>
    <source>
        <strain evidence="4">IMSAGC_017</strain>
    </source>
</reference>
<accession>A0A829ZC31</accession>
<evidence type="ECO:0000313" key="5">
    <source>
        <dbReference type="Proteomes" id="UP000490821"/>
    </source>
</evidence>
<feature type="site" description="Increases basicity of active site His" evidence="1">
    <location>
        <position position="133"/>
    </location>
</feature>
<dbReference type="InterPro" id="IPR041561">
    <property type="entry name" value="PglD_N"/>
</dbReference>
<protein>
    <submittedName>
        <fullName evidence="4">UDP-N-acetylbacillosamine N-acetyltransferase</fullName>
        <ecNumber evidence="4">2.3.1.203</ecNumber>
    </submittedName>
</protein>
<dbReference type="EMBL" id="BLMI01000112">
    <property type="protein sequence ID" value="GFI40938.1"/>
    <property type="molecule type" value="Genomic_DNA"/>
</dbReference>
<gene>
    <name evidence="4" type="primary">pglD</name>
    <name evidence="4" type="ORF">IMSAGC017_00978</name>
</gene>
<evidence type="ECO:0000259" key="3">
    <source>
        <dbReference type="Pfam" id="PF17836"/>
    </source>
</evidence>
<feature type="binding site" evidence="2">
    <location>
        <position position="67"/>
    </location>
    <ligand>
        <name>substrate</name>
    </ligand>
</feature>
<organism evidence="4 5">
    <name type="scientific">Thomasclavelia cocleata</name>
    <dbReference type="NCBI Taxonomy" id="69824"/>
    <lineage>
        <taxon>Bacteria</taxon>
        <taxon>Bacillati</taxon>
        <taxon>Bacillota</taxon>
        <taxon>Erysipelotrichia</taxon>
        <taxon>Erysipelotrichales</taxon>
        <taxon>Coprobacillaceae</taxon>
        <taxon>Thomasclavelia</taxon>
    </lineage>
</organism>
<feature type="binding site" evidence="2">
    <location>
        <position position="141"/>
    </location>
    <ligand>
        <name>acetyl-CoA</name>
        <dbReference type="ChEBI" id="CHEBI:57288"/>
    </ligand>
</feature>
<dbReference type="Gene3D" id="3.40.50.20">
    <property type="match status" value="1"/>
</dbReference>
<dbReference type="RefSeq" id="WP_172472347.1">
    <property type="nucleotide sequence ID" value="NZ_BLMI01000112.1"/>
</dbReference>
<dbReference type="InterPro" id="IPR011004">
    <property type="entry name" value="Trimer_LpxA-like_sf"/>
</dbReference>
<dbReference type="Gene3D" id="2.160.10.10">
    <property type="entry name" value="Hexapeptide repeat proteins"/>
    <property type="match status" value="1"/>
</dbReference>
<feature type="active site" description="Proton acceptor" evidence="1">
    <location>
        <position position="132"/>
    </location>
</feature>
<feature type="domain" description="PglD N-terminal" evidence="3">
    <location>
        <begin position="4"/>
        <end position="79"/>
    </location>
</feature>
<feature type="binding site" evidence="2">
    <location>
        <begin position="11"/>
        <end position="13"/>
    </location>
    <ligand>
        <name>substrate</name>
    </ligand>
</feature>
<name>A0A829ZC31_9FIRM</name>
<dbReference type="Pfam" id="PF17836">
    <property type="entry name" value="PglD_N"/>
    <property type="match status" value="1"/>
</dbReference>
<keyword evidence="4" id="KW-0012">Acyltransferase</keyword>
<dbReference type="CDD" id="cd03360">
    <property type="entry name" value="LbH_AT_putative"/>
    <property type="match status" value="1"/>
</dbReference>
<evidence type="ECO:0000313" key="4">
    <source>
        <dbReference type="EMBL" id="GFI40938.1"/>
    </source>
</evidence>
<dbReference type="InterPro" id="IPR050179">
    <property type="entry name" value="Trans_hexapeptide_repeat"/>
</dbReference>
<keyword evidence="4" id="KW-0808">Transferase</keyword>
<comment type="caution">
    <text evidence="4">The sequence shown here is derived from an EMBL/GenBank/DDBJ whole genome shotgun (WGS) entry which is preliminary data.</text>
</comment>
<dbReference type="PANTHER" id="PTHR43300:SF7">
    <property type="entry name" value="UDP-N-ACETYLBACILLOSAMINE N-ACETYLTRANSFERASE"/>
    <property type="match status" value="1"/>
</dbReference>
<dbReference type="NCBIfam" id="TIGR03570">
    <property type="entry name" value="NeuD_NnaD"/>
    <property type="match status" value="1"/>
</dbReference>
<dbReference type="SUPFAM" id="SSF51161">
    <property type="entry name" value="Trimeric LpxA-like enzymes"/>
    <property type="match status" value="1"/>
</dbReference>
<dbReference type="AlphaFoldDB" id="A0A829ZC31"/>
<evidence type="ECO:0000256" key="2">
    <source>
        <dbReference type="PIRSR" id="PIRSR620019-2"/>
    </source>
</evidence>
<dbReference type="Proteomes" id="UP000490821">
    <property type="component" value="Unassembled WGS sequence"/>
</dbReference>